<dbReference type="Gene3D" id="3.40.710.10">
    <property type="entry name" value="DD-peptidase/beta-lactamase superfamily"/>
    <property type="match status" value="1"/>
</dbReference>
<comment type="similarity">
    <text evidence="2">Belongs to the transpeptidase family.</text>
</comment>
<feature type="signal peptide" evidence="4">
    <location>
        <begin position="1"/>
        <end position="26"/>
    </location>
</feature>
<evidence type="ECO:0000259" key="7">
    <source>
        <dbReference type="Pfam" id="PF05223"/>
    </source>
</evidence>
<dbReference type="InterPro" id="IPR012338">
    <property type="entry name" value="Beta-lactam/transpept-like"/>
</dbReference>
<evidence type="ECO:0000256" key="2">
    <source>
        <dbReference type="ARBA" id="ARBA00007171"/>
    </source>
</evidence>
<comment type="caution">
    <text evidence="8">The sequence shown here is derived from an EMBL/GenBank/DDBJ whole genome shotgun (WGS) entry which is preliminary data.</text>
</comment>
<dbReference type="PANTHER" id="PTHR30627:SF24">
    <property type="entry name" value="PENICILLIN-BINDING PROTEIN 4B"/>
    <property type="match status" value="1"/>
</dbReference>
<keyword evidence="8" id="KW-0132">Cell division</keyword>
<evidence type="ECO:0000256" key="3">
    <source>
        <dbReference type="ARBA" id="ARBA00023136"/>
    </source>
</evidence>
<keyword evidence="4" id="KW-0732">Signal</keyword>
<dbReference type="Pfam" id="PF03717">
    <property type="entry name" value="PBP_dimer"/>
    <property type="match status" value="1"/>
</dbReference>
<feature type="domain" description="Penicillin-binding protein dimerisation" evidence="6">
    <location>
        <begin position="155"/>
        <end position="314"/>
    </location>
</feature>
<dbReference type="GO" id="GO:0071972">
    <property type="term" value="F:peptidoglycan L,D-transpeptidase activity"/>
    <property type="evidence" value="ECO:0007669"/>
    <property type="project" value="TreeGrafter"/>
</dbReference>
<dbReference type="PANTHER" id="PTHR30627">
    <property type="entry name" value="PEPTIDOGLYCAN D,D-TRANSPEPTIDASE"/>
    <property type="match status" value="1"/>
</dbReference>
<feature type="chain" id="PRO_5038504550" evidence="4">
    <location>
        <begin position="27"/>
        <end position="642"/>
    </location>
</feature>
<dbReference type="SUPFAM" id="SSF56601">
    <property type="entry name" value="beta-lactamase/transpeptidase-like"/>
    <property type="match status" value="1"/>
</dbReference>
<proteinExistence type="inferred from homology"/>
<evidence type="ECO:0000256" key="4">
    <source>
        <dbReference type="SAM" id="SignalP"/>
    </source>
</evidence>
<keyword evidence="9" id="KW-1185">Reference proteome</keyword>
<dbReference type="GO" id="GO:0046677">
    <property type="term" value="P:response to antibiotic"/>
    <property type="evidence" value="ECO:0007669"/>
    <property type="project" value="InterPro"/>
</dbReference>
<comment type="subcellular location">
    <subcellularLocation>
        <location evidence="1">Membrane</location>
    </subcellularLocation>
</comment>
<protein>
    <submittedName>
        <fullName evidence="8">Cell division protein FtsI/penicillin-binding protein 2</fullName>
    </submittedName>
</protein>
<dbReference type="AlphaFoldDB" id="A0A7W7MN63"/>
<feature type="domain" description="NTF2-like N-terminal transpeptidase" evidence="7">
    <location>
        <begin position="33"/>
        <end position="146"/>
    </location>
</feature>
<sequence>MRRTGFSGRGSAALAALLLLVGGVTACSSSDGPAQTLDDFLRGWRDDDLSKVGFVTADGSKISANDVFTQLEGLSGDLKKSSLLLTALGKPKETGEIASSPVKVDWTLPGGTSWSYQSTVRLTKRDSDGWRVVWEPSIVHSELTAGDALELRHKSADRADILGADGTPIVTERDVVIVGVTPLRITDQAALLKDLGKILKSVDVDVDAKAVRERIKNATDEGAFIDIVTLRRTDYNKIRDRVRALEGTVFQEAKRELAPTRQFARALLGTVDTATREDLDNNPDVLREGDQVGHGGMQQRYDARLRGIAGQSVVIARRTPDDQIEDSQLFSTEPVAGEPVKTTLDVATQNAADRAVAGEKQPSALVAVRISDSSVLAVANGPDGGGVDTAMSGRVPPGSTFKMVSTLGLLDKKAVTPDTTVACPKTKTVDGREFKNSHGMVLGSVPFHTDFAKSCNTAFVNLAPKLGADGLRDAAAKLGLGAKWDLGTEAFSGEISPAGSPTELAAATFGQGATAVSPLAMAGATAAVARGQFKQPALVLEPAPPGRVADGPQLAETSIRPLQAMMREVVTKGTGTGLSRVPGKPVSGKTGTAEFKDGEEETHAWFVGWQGDIAFAVMVQKGGAGAEAAVPIAERFLTALNP</sequence>
<dbReference type="GO" id="GO:0071555">
    <property type="term" value="P:cell wall organization"/>
    <property type="evidence" value="ECO:0007669"/>
    <property type="project" value="TreeGrafter"/>
</dbReference>
<evidence type="ECO:0000256" key="1">
    <source>
        <dbReference type="ARBA" id="ARBA00004370"/>
    </source>
</evidence>
<dbReference type="Pfam" id="PF05223">
    <property type="entry name" value="MecA_N"/>
    <property type="match status" value="1"/>
</dbReference>
<evidence type="ECO:0000313" key="8">
    <source>
        <dbReference type="EMBL" id="MBB4760220.1"/>
    </source>
</evidence>
<dbReference type="Gene3D" id="3.90.1310.10">
    <property type="entry name" value="Penicillin-binding protein 2a (Domain 2)"/>
    <property type="match status" value="1"/>
</dbReference>
<name>A0A7W7MN63_9ACTN</name>
<dbReference type="SUPFAM" id="SSF56519">
    <property type="entry name" value="Penicillin binding protein dimerisation domain"/>
    <property type="match status" value="1"/>
</dbReference>
<dbReference type="Proteomes" id="UP000578112">
    <property type="component" value="Unassembled WGS sequence"/>
</dbReference>
<dbReference type="InterPro" id="IPR007887">
    <property type="entry name" value="MecA_N"/>
</dbReference>
<accession>A0A7W7MN63</accession>
<dbReference type="InterPro" id="IPR005311">
    <property type="entry name" value="PBP_dimer"/>
</dbReference>
<dbReference type="InterPro" id="IPR036138">
    <property type="entry name" value="PBP_dimer_sf"/>
</dbReference>
<evidence type="ECO:0000313" key="9">
    <source>
        <dbReference type="Proteomes" id="UP000578112"/>
    </source>
</evidence>
<dbReference type="InterPro" id="IPR001460">
    <property type="entry name" value="PCN-bd_Tpept"/>
</dbReference>
<dbReference type="PROSITE" id="PS51257">
    <property type="entry name" value="PROKAR_LIPOPROTEIN"/>
    <property type="match status" value="1"/>
</dbReference>
<dbReference type="GO" id="GO:0051301">
    <property type="term" value="P:cell division"/>
    <property type="evidence" value="ECO:0007669"/>
    <property type="project" value="UniProtKB-KW"/>
</dbReference>
<gene>
    <name evidence="8" type="ORF">BJ971_000776</name>
</gene>
<evidence type="ECO:0000259" key="5">
    <source>
        <dbReference type="Pfam" id="PF00905"/>
    </source>
</evidence>
<keyword evidence="8" id="KW-0131">Cell cycle</keyword>
<dbReference type="GO" id="GO:0008658">
    <property type="term" value="F:penicillin binding"/>
    <property type="evidence" value="ECO:0007669"/>
    <property type="project" value="InterPro"/>
</dbReference>
<organism evidence="8 9">
    <name type="scientific">Actinoplanes digitatis</name>
    <dbReference type="NCBI Taxonomy" id="1868"/>
    <lineage>
        <taxon>Bacteria</taxon>
        <taxon>Bacillati</taxon>
        <taxon>Actinomycetota</taxon>
        <taxon>Actinomycetes</taxon>
        <taxon>Micromonosporales</taxon>
        <taxon>Micromonosporaceae</taxon>
        <taxon>Actinoplanes</taxon>
    </lineage>
</organism>
<dbReference type="EMBL" id="JACHNH010000001">
    <property type="protein sequence ID" value="MBB4760220.1"/>
    <property type="molecule type" value="Genomic_DNA"/>
</dbReference>
<dbReference type="InterPro" id="IPR050515">
    <property type="entry name" value="Beta-lactam/transpept"/>
</dbReference>
<keyword evidence="3" id="KW-0472">Membrane</keyword>
<feature type="domain" description="Penicillin-binding protein transpeptidase" evidence="5">
    <location>
        <begin position="365"/>
        <end position="637"/>
    </location>
</feature>
<dbReference type="Pfam" id="PF00905">
    <property type="entry name" value="Transpeptidase"/>
    <property type="match status" value="1"/>
</dbReference>
<reference evidence="8 9" key="1">
    <citation type="submission" date="2020-08" db="EMBL/GenBank/DDBJ databases">
        <title>Sequencing the genomes of 1000 actinobacteria strains.</title>
        <authorList>
            <person name="Klenk H.-P."/>
        </authorList>
    </citation>
    <scope>NUCLEOTIDE SEQUENCE [LARGE SCALE GENOMIC DNA]</scope>
    <source>
        <strain evidence="8 9">DSM 43149</strain>
    </source>
</reference>
<dbReference type="RefSeq" id="WP_184989876.1">
    <property type="nucleotide sequence ID" value="NZ_BOMK01000033.1"/>
</dbReference>
<evidence type="ECO:0000259" key="6">
    <source>
        <dbReference type="Pfam" id="PF03717"/>
    </source>
</evidence>
<dbReference type="GO" id="GO:0005886">
    <property type="term" value="C:plasma membrane"/>
    <property type="evidence" value="ECO:0007669"/>
    <property type="project" value="TreeGrafter"/>
</dbReference>
<dbReference type="Gene3D" id="3.30.1390.30">
    <property type="entry name" value="Penicillin-binding protein 2a, domain 3"/>
    <property type="match status" value="1"/>
</dbReference>